<evidence type="ECO:0000313" key="2">
    <source>
        <dbReference type="Proteomes" id="UP000280368"/>
    </source>
</evidence>
<keyword evidence="2" id="KW-1185">Reference proteome</keyword>
<reference evidence="1 2" key="1">
    <citation type="submission" date="2018-10" db="EMBL/GenBank/DDBJ databases">
        <title>Genomic Encyclopedia of Archaeal and Bacterial Type Strains, Phase II (KMG-II): from individual species to whole genera.</title>
        <authorList>
            <person name="Goeker M."/>
        </authorList>
    </citation>
    <scope>NUCLEOTIDE SEQUENCE [LARGE SCALE GENOMIC DNA]</scope>
    <source>
        <strain evidence="1 2">DSM 19727</strain>
    </source>
</reference>
<gene>
    <name evidence="1" type="ORF">BC961_2956</name>
</gene>
<name>A0A3L9ZHY4_9FLAO</name>
<dbReference type="EMBL" id="REFH01000013">
    <property type="protein sequence ID" value="RMA72553.1"/>
    <property type="molecule type" value="Genomic_DNA"/>
</dbReference>
<organism evidence="1 2">
    <name type="scientific">Flavobacterium weaverense</name>
    <dbReference type="NCBI Taxonomy" id="271156"/>
    <lineage>
        <taxon>Bacteria</taxon>
        <taxon>Pseudomonadati</taxon>
        <taxon>Bacteroidota</taxon>
        <taxon>Flavobacteriia</taxon>
        <taxon>Flavobacteriales</taxon>
        <taxon>Flavobacteriaceae</taxon>
        <taxon>Flavobacterium</taxon>
    </lineage>
</organism>
<dbReference type="AlphaFoldDB" id="A0A3L9ZHY4"/>
<comment type="caution">
    <text evidence="1">The sequence shown here is derived from an EMBL/GenBank/DDBJ whole genome shotgun (WGS) entry which is preliminary data.</text>
</comment>
<evidence type="ECO:0000313" key="1">
    <source>
        <dbReference type="EMBL" id="RMA72553.1"/>
    </source>
</evidence>
<accession>A0A3L9ZHY4</accession>
<dbReference type="Proteomes" id="UP000280368">
    <property type="component" value="Unassembled WGS sequence"/>
</dbReference>
<protein>
    <submittedName>
        <fullName evidence="1">Uncharacterized protein</fullName>
    </submittedName>
</protein>
<sequence length="30" mass="3494">MRETSFDKSGNLIKEIISGTFDEVLETYRN</sequence>
<proteinExistence type="predicted"/>